<keyword evidence="5" id="KW-0378">Hydrolase</keyword>
<feature type="domain" description="L,D-TPase catalytic" evidence="10">
    <location>
        <begin position="7"/>
        <end position="121"/>
    </location>
</feature>
<evidence type="ECO:0000256" key="1">
    <source>
        <dbReference type="ARBA" id="ARBA00004752"/>
    </source>
</evidence>
<evidence type="ECO:0000256" key="8">
    <source>
        <dbReference type="ARBA" id="ARBA00023316"/>
    </source>
</evidence>
<dbReference type="GO" id="GO:0005576">
    <property type="term" value="C:extracellular region"/>
    <property type="evidence" value="ECO:0007669"/>
    <property type="project" value="TreeGrafter"/>
</dbReference>
<name>A0A220MD76_9BACL</name>
<keyword evidence="3" id="KW-0328">Glycosyltransferase</keyword>
<dbReference type="GO" id="GO:0016757">
    <property type="term" value="F:glycosyltransferase activity"/>
    <property type="evidence" value="ECO:0007669"/>
    <property type="project" value="UniProtKB-KW"/>
</dbReference>
<reference evidence="11 12" key="1">
    <citation type="submission" date="2016-11" db="EMBL/GenBank/DDBJ databases">
        <authorList>
            <person name="Jaros S."/>
            <person name="Januszkiewicz K."/>
            <person name="Wedrychowicz H."/>
        </authorList>
    </citation>
    <scope>NUCLEOTIDE SEQUENCE [LARGE SCALE GENOMIC DNA]</scope>
    <source>
        <strain evidence="11 12">NF2</strain>
    </source>
</reference>
<dbReference type="InterPro" id="IPR050979">
    <property type="entry name" value="LD-transpeptidase"/>
</dbReference>
<evidence type="ECO:0000313" key="12">
    <source>
        <dbReference type="Proteomes" id="UP000197781"/>
    </source>
</evidence>
<dbReference type="CDD" id="cd16913">
    <property type="entry name" value="YkuD_like"/>
    <property type="match status" value="1"/>
</dbReference>
<dbReference type="GO" id="GO:0071972">
    <property type="term" value="F:peptidoglycan L,D-transpeptidase activity"/>
    <property type="evidence" value="ECO:0007669"/>
    <property type="project" value="TreeGrafter"/>
</dbReference>
<dbReference type="AlphaFoldDB" id="A0A220MD76"/>
<dbReference type="RefSeq" id="WP_088906830.1">
    <property type="nucleotide sequence ID" value="NZ_CP018145.1"/>
</dbReference>
<sequence>MKKLPSYNIRISIAKLRLDLFDGNQLIRSYPVALGKIATSTPRGDFTIINKVPYPNSYRGGPLSVFGTFWMGLSKPHYGIHGTNDPSSIGKYVSRGCIRMYNKDVNALAKIVPIGTPVRIRQQ</sequence>
<evidence type="ECO:0000256" key="2">
    <source>
        <dbReference type="ARBA" id="ARBA00005992"/>
    </source>
</evidence>
<dbReference type="Proteomes" id="UP000197781">
    <property type="component" value="Chromosome"/>
</dbReference>
<evidence type="ECO:0000256" key="3">
    <source>
        <dbReference type="ARBA" id="ARBA00022676"/>
    </source>
</evidence>
<comment type="similarity">
    <text evidence="2">Belongs to the YkuD family.</text>
</comment>
<evidence type="ECO:0000313" key="11">
    <source>
        <dbReference type="EMBL" id="ASJ52967.1"/>
    </source>
</evidence>
<evidence type="ECO:0000256" key="4">
    <source>
        <dbReference type="ARBA" id="ARBA00022679"/>
    </source>
</evidence>
<dbReference type="GO" id="GO:0071555">
    <property type="term" value="P:cell wall organization"/>
    <property type="evidence" value="ECO:0007669"/>
    <property type="project" value="UniProtKB-UniRule"/>
</dbReference>
<dbReference type="InterPro" id="IPR038063">
    <property type="entry name" value="Transpep_catalytic_dom"/>
</dbReference>
<organism evidence="11 12">
    <name type="scientific">Brevibacillus formosus</name>
    <dbReference type="NCBI Taxonomy" id="54913"/>
    <lineage>
        <taxon>Bacteria</taxon>
        <taxon>Bacillati</taxon>
        <taxon>Bacillota</taxon>
        <taxon>Bacilli</taxon>
        <taxon>Bacillales</taxon>
        <taxon>Paenibacillaceae</taxon>
        <taxon>Brevibacillus</taxon>
    </lineage>
</organism>
<dbReference type="GO" id="GO:0018104">
    <property type="term" value="P:peptidoglycan-protein cross-linking"/>
    <property type="evidence" value="ECO:0007669"/>
    <property type="project" value="TreeGrafter"/>
</dbReference>
<evidence type="ECO:0000256" key="5">
    <source>
        <dbReference type="ARBA" id="ARBA00022801"/>
    </source>
</evidence>
<keyword evidence="4" id="KW-0808">Transferase</keyword>
<feature type="active site" description="Nucleophile" evidence="9">
    <location>
        <position position="97"/>
    </location>
</feature>
<keyword evidence="7 9" id="KW-0573">Peptidoglycan synthesis</keyword>
<dbReference type="GO" id="GO:0008360">
    <property type="term" value="P:regulation of cell shape"/>
    <property type="evidence" value="ECO:0007669"/>
    <property type="project" value="UniProtKB-UniRule"/>
</dbReference>
<keyword evidence="8 9" id="KW-0961">Cell wall biogenesis/degradation</keyword>
<accession>A0A220MD76</accession>
<proteinExistence type="inferred from homology"/>
<dbReference type="Pfam" id="PF03734">
    <property type="entry name" value="YkuD"/>
    <property type="match status" value="1"/>
</dbReference>
<dbReference type="EMBL" id="CP018145">
    <property type="protein sequence ID" value="ASJ52967.1"/>
    <property type="molecule type" value="Genomic_DNA"/>
</dbReference>
<keyword evidence="6 9" id="KW-0133">Cell shape</keyword>
<evidence type="ECO:0000259" key="10">
    <source>
        <dbReference type="PROSITE" id="PS52029"/>
    </source>
</evidence>
<dbReference type="PANTHER" id="PTHR30582">
    <property type="entry name" value="L,D-TRANSPEPTIDASE"/>
    <property type="match status" value="1"/>
</dbReference>
<dbReference type="PROSITE" id="PS52029">
    <property type="entry name" value="LD_TPASE"/>
    <property type="match status" value="1"/>
</dbReference>
<feature type="active site" description="Proton donor/acceptor" evidence="9">
    <location>
        <position position="81"/>
    </location>
</feature>
<evidence type="ECO:0000256" key="7">
    <source>
        <dbReference type="ARBA" id="ARBA00022984"/>
    </source>
</evidence>
<dbReference type="PANTHER" id="PTHR30582:SF24">
    <property type="entry name" value="L,D-TRANSPEPTIDASE ERFK_SRFK-RELATED"/>
    <property type="match status" value="1"/>
</dbReference>
<gene>
    <name evidence="11" type="ORF">BP422_05005</name>
</gene>
<evidence type="ECO:0000256" key="9">
    <source>
        <dbReference type="PROSITE-ProRule" id="PRU01373"/>
    </source>
</evidence>
<protein>
    <recommendedName>
        <fullName evidence="10">L,D-TPase catalytic domain-containing protein</fullName>
    </recommendedName>
</protein>
<dbReference type="InterPro" id="IPR005490">
    <property type="entry name" value="LD_TPept_cat_dom"/>
</dbReference>
<dbReference type="Gene3D" id="2.40.440.10">
    <property type="entry name" value="L,D-transpeptidase catalytic domain-like"/>
    <property type="match status" value="1"/>
</dbReference>
<dbReference type="UniPathway" id="UPA00219"/>
<comment type="pathway">
    <text evidence="1 9">Cell wall biogenesis; peptidoglycan biosynthesis.</text>
</comment>
<evidence type="ECO:0000256" key="6">
    <source>
        <dbReference type="ARBA" id="ARBA00022960"/>
    </source>
</evidence>
<dbReference type="KEGG" id="bfm:BP422_05005"/>
<dbReference type="SUPFAM" id="SSF141523">
    <property type="entry name" value="L,D-transpeptidase catalytic domain-like"/>
    <property type="match status" value="1"/>
</dbReference>